<keyword evidence="1" id="KW-1133">Transmembrane helix</keyword>
<accession>Q94RD8</accession>
<proteinExistence type="predicted"/>
<reference evidence="2" key="2">
    <citation type="journal article" date="2005" name="Mol. Biol.">
        <title>The ATPase subunit 6 gene of Leptomonas seymouri (Trypanosomatidae) istranscribed and edited as a polycistronic mRNA.</title>
        <authorList>
            <person name="Bessolitsina E.A."/>
            <person name="Fedyakov A.V."/>
            <person name="Merzlyak E.M."/>
            <person name="Kolesnikov A.A."/>
        </authorList>
    </citation>
    <scope>NUCLEOTIDE SEQUENCE</scope>
</reference>
<protein>
    <submittedName>
        <fullName evidence="2">ATPase subunit 6 of Fo complex</fullName>
    </submittedName>
</protein>
<name>Q94RD8_LEPSE</name>
<sequence length="60" mass="7577">VELLYFLVDAYLFIGPLPCFYVYDLFYLIFIGFNFVLLYFIFKCIYIILMFWYYRLFYLT</sequence>
<geneLocation type="mitochondrion" evidence="2"/>
<keyword evidence="2" id="KW-0496">Mitochondrion</keyword>
<feature type="non-terminal residue" evidence="2">
    <location>
        <position position="1"/>
    </location>
</feature>
<feature type="non-terminal residue" evidence="2">
    <location>
        <position position="60"/>
    </location>
</feature>
<gene>
    <name evidence="2" type="primary">a6</name>
</gene>
<organism evidence="2">
    <name type="scientific">Leptomonas seymouri</name>
    <dbReference type="NCBI Taxonomy" id="5684"/>
    <lineage>
        <taxon>Eukaryota</taxon>
        <taxon>Discoba</taxon>
        <taxon>Euglenozoa</taxon>
        <taxon>Kinetoplastea</taxon>
        <taxon>Metakinetoplastina</taxon>
        <taxon>Trypanosomatida</taxon>
        <taxon>Trypanosomatidae</taxon>
        <taxon>Leishmaniinae</taxon>
        <taxon>Leptomonas</taxon>
    </lineage>
</organism>
<keyword evidence="1" id="KW-0812">Transmembrane</keyword>
<keyword evidence="1" id="KW-0472">Membrane</keyword>
<dbReference type="AlphaFoldDB" id="Q94RD8"/>
<evidence type="ECO:0000313" key="2">
    <source>
        <dbReference type="EMBL" id="CAC67497.1"/>
    </source>
</evidence>
<evidence type="ECO:0000256" key="1">
    <source>
        <dbReference type="SAM" id="Phobius"/>
    </source>
</evidence>
<dbReference type="EMBL" id="AJ318497">
    <property type="protein sequence ID" value="CAC67497.1"/>
    <property type="molecule type" value="Genomic_DNA"/>
</dbReference>
<feature type="transmembrane region" description="Helical" evidence="1">
    <location>
        <begin position="25"/>
        <end position="54"/>
    </location>
</feature>
<reference evidence="2" key="1">
    <citation type="submission" date="2001-07" db="EMBL/GenBank/DDBJ databases">
        <authorList>
            <person name="Merzlyak E."/>
        </authorList>
    </citation>
    <scope>NUCLEOTIDE SEQUENCE</scope>
</reference>